<organism evidence="2 3">
    <name type="scientific">Henosepilachna vigintioctopunctata</name>
    <dbReference type="NCBI Taxonomy" id="420089"/>
    <lineage>
        <taxon>Eukaryota</taxon>
        <taxon>Metazoa</taxon>
        <taxon>Ecdysozoa</taxon>
        <taxon>Arthropoda</taxon>
        <taxon>Hexapoda</taxon>
        <taxon>Insecta</taxon>
        <taxon>Pterygota</taxon>
        <taxon>Neoptera</taxon>
        <taxon>Endopterygota</taxon>
        <taxon>Coleoptera</taxon>
        <taxon>Polyphaga</taxon>
        <taxon>Cucujiformia</taxon>
        <taxon>Coccinelloidea</taxon>
        <taxon>Coccinellidae</taxon>
        <taxon>Epilachninae</taxon>
        <taxon>Epilachnini</taxon>
        <taxon>Henosepilachna</taxon>
    </lineage>
</organism>
<accession>A0AAW1TZJ6</accession>
<sequence length="76" mass="8569">MKFLIILYVIFSSLFALSVATLNFKKCYSKDLSCLKDAIQDALPKLKDGIDALGVPPLDPLLVPKMSNKECQFRYK</sequence>
<dbReference type="EMBL" id="JARQZJ010000031">
    <property type="protein sequence ID" value="KAK9873843.1"/>
    <property type="molecule type" value="Genomic_DNA"/>
</dbReference>
<protein>
    <submittedName>
        <fullName evidence="2">Uncharacterized protein</fullName>
    </submittedName>
</protein>
<dbReference type="InterPro" id="IPR038606">
    <property type="entry name" value="To_sf"/>
</dbReference>
<dbReference type="AlphaFoldDB" id="A0AAW1TZJ6"/>
<reference evidence="2 3" key="1">
    <citation type="submission" date="2023-03" db="EMBL/GenBank/DDBJ databases">
        <title>Genome insight into feeding habits of ladybird beetles.</title>
        <authorList>
            <person name="Li H.-S."/>
            <person name="Huang Y.-H."/>
            <person name="Pang H."/>
        </authorList>
    </citation>
    <scope>NUCLEOTIDE SEQUENCE [LARGE SCALE GENOMIC DNA]</scope>
    <source>
        <strain evidence="2">SYSU_2023b</strain>
        <tissue evidence="2">Whole body</tissue>
    </source>
</reference>
<dbReference type="Gene3D" id="3.15.10.30">
    <property type="entry name" value="Haemolymph juvenile hormone binding protein"/>
    <property type="match status" value="1"/>
</dbReference>
<feature type="chain" id="PRO_5043732762" evidence="1">
    <location>
        <begin position="21"/>
        <end position="76"/>
    </location>
</feature>
<name>A0AAW1TZJ6_9CUCU</name>
<keyword evidence="3" id="KW-1185">Reference proteome</keyword>
<feature type="signal peptide" evidence="1">
    <location>
        <begin position="1"/>
        <end position="20"/>
    </location>
</feature>
<keyword evidence="1" id="KW-0732">Signal</keyword>
<evidence type="ECO:0000256" key="1">
    <source>
        <dbReference type="SAM" id="SignalP"/>
    </source>
</evidence>
<comment type="caution">
    <text evidence="2">The sequence shown here is derived from an EMBL/GenBank/DDBJ whole genome shotgun (WGS) entry which is preliminary data.</text>
</comment>
<proteinExistence type="predicted"/>
<dbReference type="Proteomes" id="UP001431783">
    <property type="component" value="Unassembled WGS sequence"/>
</dbReference>
<dbReference type="InterPro" id="IPR010562">
    <property type="entry name" value="Haemolymph_juvenile_hormone-bd"/>
</dbReference>
<evidence type="ECO:0000313" key="2">
    <source>
        <dbReference type="EMBL" id="KAK9873843.1"/>
    </source>
</evidence>
<evidence type="ECO:0000313" key="3">
    <source>
        <dbReference type="Proteomes" id="UP001431783"/>
    </source>
</evidence>
<gene>
    <name evidence="2" type="ORF">WA026_002200</name>
</gene>
<dbReference type="Pfam" id="PF06585">
    <property type="entry name" value="JHBP"/>
    <property type="match status" value="1"/>
</dbReference>